<evidence type="ECO:0000256" key="11">
    <source>
        <dbReference type="HAMAP-Rule" id="MF_00165"/>
    </source>
</evidence>
<keyword evidence="6 11" id="KW-0547">Nucleotide-binding</keyword>
<dbReference type="CDD" id="cd01672">
    <property type="entry name" value="TMPK"/>
    <property type="match status" value="1"/>
</dbReference>
<proteinExistence type="inferred from homology"/>
<keyword evidence="5 11" id="KW-0545">Nucleotide biosynthesis</keyword>
<dbReference type="InterPro" id="IPR039430">
    <property type="entry name" value="Thymidylate_kin-like_dom"/>
</dbReference>
<comment type="catalytic activity">
    <reaction evidence="9 11">
        <text>dTMP + ATP = dTDP + ADP</text>
        <dbReference type="Rhea" id="RHEA:13517"/>
        <dbReference type="ChEBI" id="CHEBI:30616"/>
        <dbReference type="ChEBI" id="CHEBI:58369"/>
        <dbReference type="ChEBI" id="CHEBI:63528"/>
        <dbReference type="ChEBI" id="CHEBI:456216"/>
        <dbReference type="EC" id="2.7.4.9"/>
    </reaction>
</comment>
<dbReference type="InterPro" id="IPR018095">
    <property type="entry name" value="Thymidylate_kin_CS"/>
</dbReference>
<evidence type="ECO:0000256" key="6">
    <source>
        <dbReference type="ARBA" id="ARBA00022741"/>
    </source>
</evidence>
<dbReference type="GO" id="GO:0005829">
    <property type="term" value="C:cytosol"/>
    <property type="evidence" value="ECO:0007669"/>
    <property type="project" value="TreeGrafter"/>
</dbReference>
<comment type="function">
    <text evidence="10 11">Phosphorylation of dTMP to form dTDP in both de novo and salvage pathways of dTTP synthesis.</text>
</comment>
<gene>
    <name evidence="13" type="primary">tmk_2</name>
    <name evidence="11" type="synonym">tmk</name>
    <name evidence="13" type="ORF">JEOPIN946_00123</name>
</gene>
<dbReference type="GO" id="GO:0004798">
    <property type="term" value="F:dTMP kinase activity"/>
    <property type="evidence" value="ECO:0007669"/>
    <property type="project" value="UniProtKB-UniRule"/>
</dbReference>
<organism evidence="13 14">
    <name type="scientific">Phocicoccus pinnipedialis</name>
    <dbReference type="NCBI Taxonomy" id="110845"/>
    <lineage>
        <taxon>Bacteria</taxon>
        <taxon>Bacillati</taxon>
        <taxon>Bacillota</taxon>
        <taxon>Bacilli</taxon>
        <taxon>Bacillales</taxon>
        <taxon>Salinicoccaceae</taxon>
        <taxon>Phocicoccus</taxon>
    </lineage>
</organism>
<keyword evidence="8 11" id="KW-0067">ATP-binding</keyword>
<evidence type="ECO:0000256" key="7">
    <source>
        <dbReference type="ARBA" id="ARBA00022777"/>
    </source>
</evidence>
<comment type="caution">
    <text evidence="13">The sequence shown here is derived from an EMBL/GenBank/DDBJ whole genome shotgun (WGS) entry which is preliminary data.</text>
</comment>
<accession>A0A6V7R3G0</accession>
<dbReference type="RefSeq" id="WP_186075914.1">
    <property type="nucleotide sequence ID" value="NZ_CAJEWB010000004.1"/>
</dbReference>
<keyword evidence="4 11" id="KW-0808">Transferase</keyword>
<feature type="domain" description="Thymidylate kinase-like" evidence="12">
    <location>
        <begin position="7"/>
        <end position="193"/>
    </location>
</feature>
<dbReference type="GO" id="GO:0006227">
    <property type="term" value="P:dUDP biosynthetic process"/>
    <property type="evidence" value="ECO:0007669"/>
    <property type="project" value="TreeGrafter"/>
</dbReference>
<dbReference type="Proteomes" id="UP000588186">
    <property type="component" value="Unassembled WGS sequence"/>
</dbReference>
<keyword evidence="14" id="KW-1185">Reference proteome</keyword>
<evidence type="ECO:0000256" key="1">
    <source>
        <dbReference type="ARBA" id="ARBA00009776"/>
    </source>
</evidence>
<dbReference type="PANTHER" id="PTHR10344">
    <property type="entry name" value="THYMIDYLATE KINASE"/>
    <property type="match status" value="1"/>
</dbReference>
<dbReference type="EMBL" id="CAJEWB010000004">
    <property type="protein sequence ID" value="CAD2071929.1"/>
    <property type="molecule type" value="Genomic_DNA"/>
</dbReference>
<keyword evidence="7 11" id="KW-0418">Kinase</keyword>
<dbReference type="AlphaFoldDB" id="A0A6V7R3G0"/>
<dbReference type="GO" id="GO:0006233">
    <property type="term" value="P:dTDP biosynthetic process"/>
    <property type="evidence" value="ECO:0007669"/>
    <property type="project" value="InterPro"/>
</dbReference>
<dbReference type="FunFam" id="3.40.50.300:FF:000225">
    <property type="entry name" value="Thymidylate kinase"/>
    <property type="match status" value="1"/>
</dbReference>
<feature type="binding site" evidence="11">
    <location>
        <begin position="9"/>
        <end position="16"/>
    </location>
    <ligand>
        <name>ATP</name>
        <dbReference type="ChEBI" id="CHEBI:30616"/>
    </ligand>
</feature>
<dbReference type="PANTHER" id="PTHR10344:SF4">
    <property type="entry name" value="UMP-CMP KINASE 2, MITOCHONDRIAL"/>
    <property type="match status" value="1"/>
</dbReference>
<dbReference type="InterPro" id="IPR027417">
    <property type="entry name" value="P-loop_NTPase"/>
</dbReference>
<name>A0A6V7R3G0_9BACL</name>
<dbReference type="SUPFAM" id="SSF52540">
    <property type="entry name" value="P-loop containing nucleoside triphosphate hydrolases"/>
    <property type="match status" value="1"/>
</dbReference>
<comment type="similarity">
    <text evidence="1 11">Belongs to the thymidylate kinase family.</text>
</comment>
<evidence type="ECO:0000256" key="3">
    <source>
        <dbReference type="ARBA" id="ARBA00017144"/>
    </source>
</evidence>
<protein>
    <recommendedName>
        <fullName evidence="3 11">Thymidylate kinase</fullName>
        <ecNumber evidence="2 11">2.7.4.9</ecNumber>
    </recommendedName>
    <alternativeName>
        <fullName evidence="11">dTMP kinase</fullName>
    </alternativeName>
</protein>
<dbReference type="Pfam" id="PF02223">
    <property type="entry name" value="Thymidylate_kin"/>
    <property type="match status" value="1"/>
</dbReference>
<dbReference type="EC" id="2.7.4.9" evidence="2 11"/>
<evidence type="ECO:0000313" key="13">
    <source>
        <dbReference type="EMBL" id="CAD2071929.1"/>
    </source>
</evidence>
<dbReference type="Gene3D" id="3.40.50.300">
    <property type="entry name" value="P-loop containing nucleotide triphosphate hydrolases"/>
    <property type="match status" value="1"/>
</dbReference>
<evidence type="ECO:0000256" key="10">
    <source>
        <dbReference type="ARBA" id="ARBA00057735"/>
    </source>
</evidence>
<sequence>MSVFITFEGPEGSGKSTVIKAVQKHFEQDTEVMVTREPGGIHVSEKIRDIILDEDSNIDGITEALLFAASRRVHLREKILPALESGQMVLCDRYIDSSLAYQGSARNLGFEIVMEINKIAVENHMPDLTLYLKLEPEIGLSRKKANDVEHNRLDNEELNFHKYVVLGYNKLSELYPERIKTIDASQPLEAVIEDAIEQIRIYINSRGDL</sequence>
<reference evidence="13 14" key="1">
    <citation type="submission" date="2020-07" db="EMBL/GenBank/DDBJ databases">
        <authorList>
            <person name="Criscuolo A."/>
        </authorList>
    </citation>
    <scope>NUCLEOTIDE SEQUENCE [LARGE SCALE GENOMIC DNA]</scope>
    <source>
        <strain evidence="13">CIP107946</strain>
    </source>
</reference>
<evidence type="ECO:0000313" key="14">
    <source>
        <dbReference type="Proteomes" id="UP000588186"/>
    </source>
</evidence>
<dbReference type="HAMAP" id="MF_00165">
    <property type="entry name" value="Thymidylate_kinase"/>
    <property type="match status" value="1"/>
</dbReference>
<dbReference type="NCBIfam" id="TIGR00041">
    <property type="entry name" value="DTMP_kinase"/>
    <property type="match status" value="1"/>
</dbReference>
<evidence type="ECO:0000256" key="8">
    <source>
        <dbReference type="ARBA" id="ARBA00022840"/>
    </source>
</evidence>
<dbReference type="GO" id="GO:0005524">
    <property type="term" value="F:ATP binding"/>
    <property type="evidence" value="ECO:0007669"/>
    <property type="project" value="UniProtKB-UniRule"/>
</dbReference>
<evidence type="ECO:0000256" key="5">
    <source>
        <dbReference type="ARBA" id="ARBA00022727"/>
    </source>
</evidence>
<dbReference type="PROSITE" id="PS01331">
    <property type="entry name" value="THYMIDYLATE_KINASE"/>
    <property type="match status" value="1"/>
</dbReference>
<dbReference type="GO" id="GO:0006235">
    <property type="term" value="P:dTTP biosynthetic process"/>
    <property type="evidence" value="ECO:0007669"/>
    <property type="project" value="UniProtKB-UniRule"/>
</dbReference>
<evidence type="ECO:0000256" key="9">
    <source>
        <dbReference type="ARBA" id="ARBA00048743"/>
    </source>
</evidence>
<dbReference type="InterPro" id="IPR018094">
    <property type="entry name" value="Thymidylate_kinase"/>
</dbReference>
<evidence type="ECO:0000259" key="12">
    <source>
        <dbReference type="Pfam" id="PF02223"/>
    </source>
</evidence>
<evidence type="ECO:0000256" key="2">
    <source>
        <dbReference type="ARBA" id="ARBA00012980"/>
    </source>
</evidence>
<evidence type="ECO:0000256" key="4">
    <source>
        <dbReference type="ARBA" id="ARBA00022679"/>
    </source>
</evidence>